<dbReference type="Gene3D" id="3.40.50.2020">
    <property type="match status" value="1"/>
</dbReference>
<dbReference type="CDD" id="cd06223">
    <property type="entry name" value="PRTases_typeI"/>
    <property type="match status" value="1"/>
</dbReference>
<dbReference type="InterPro" id="IPR036388">
    <property type="entry name" value="WH-like_DNA-bd_sf"/>
</dbReference>
<dbReference type="InterPro" id="IPR010078">
    <property type="entry name" value="PurR_Bsub"/>
</dbReference>
<evidence type="ECO:0000256" key="4">
    <source>
        <dbReference type="ARBA" id="ARBA00023163"/>
    </source>
</evidence>
<accession>A0A1M4YCJ0</accession>
<dbReference type="AlphaFoldDB" id="A0A1M4YCJ0"/>
<dbReference type="STRING" id="1120975.SAMN02746064_01732"/>
<evidence type="ECO:0000256" key="2">
    <source>
        <dbReference type="ARBA" id="ARBA00023015"/>
    </source>
</evidence>
<proteinExistence type="inferred from homology"/>
<keyword evidence="9" id="KW-1185">Reference proteome</keyword>
<dbReference type="SUPFAM" id="SSF53271">
    <property type="entry name" value="PRTase-like"/>
    <property type="match status" value="1"/>
</dbReference>
<dbReference type="SUPFAM" id="SSF46785">
    <property type="entry name" value="Winged helix' DNA-binding domain"/>
    <property type="match status" value="1"/>
</dbReference>
<dbReference type="Gene3D" id="1.10.10.10">
    <property type="entry name" value="Winged helix-like DNA-binding domain superfamily/Winged helix DNA-binding domain"/>
    <property type="match status" value="1"/>
</dbReference>
<dbReference type="NCBIfam" id="TIGR01743">
    <property type="entry name" value="purR_Bsub"/>
    <property type="match status" value="1"/>
</dbReference>
<feature type="domain" description="Phosphoribosyltransferase" evidence="6">
    <location>
        <begin position="113"/>
        <end position="253"/>
    </location>
</feature>
<evidence type="ECO:0000313" key="9">
    <source>
        <dbReference type="Proteomes" id="UP000184251"/>
    </source>
</evidence>
<dbReference type="InterPro" id="IPR050118">
    <property type="entry name" value="Pur/Pyrimidine_PRTase"/>
</dbReference>
<evidence type="ECO:0000259" key="6">
    <source>
        <dbReference type="Pfam" id="PF00156"/>
    </source>
</evidence>
<keyword evidence="4" id="KW-0804">Transcription</keyword>
<feature type="domain" description="Bacterial purine repressor N-terminal" evidence="7">
    <location>
        <begin position="5"/>
        <end position="74"/>
    </location>
</feature>
<name>A0A1M4YCJ0_9FIRM</name>
<gene>
    <name evidence="8" type="ORF">SAMN02746064_01732</name>
</gene>
<dbReference type="Pfam" id="PF09182">
    <property type="entry name" value="PuR_N"/>
    <property type="match status" value="1"/>
</dbReference>
<reference evidence="8 9" key="1">
    <citation type="submission" date="2016-11" db="EMBL/GenBank/DDBJ databases">
        <authorList>
            <person name="Jaros S."/>
            <person name="Januszkiewicz K."/>
            <person name="Wedrychowicz H."/>
        </authorList>
    </citation>
    <scope>NUCLEOTIDE SEQUENCE [LARGE SCALE GENOMIC DNA]</scope>
    <source>
        <strain evidence="8 9">DSM 14828</strain>
    </source>
</reference>
<dbReference type="InterPro" id="IPR029057">
    <property type="entry name" value="PRTase-like"/>
</dbReference>
<organism evidence="8 9">
    <name type="scientific">Alkalibacter saccharofermentans DSM 14828</name>
    <dbReference type="NCBI Taxonomy" id="1120975"/>
    <lineage>
        <taxon>Bacteria</taxon>
        <taxon>Bacillati</taxon>
        <taxon>Bacillota</taxon>
        <taxon>Clostridia</taxon>
        <taxon>Eubacteriales</taxon>
        <taxon>Eubacteriaceae</taxon>
        <taxon>Alkalibacter</taxon>
    </lineage>
</organism>
<dbReference type="InterPro" id="IPR015265">
    <property type="entry name" value="PuR_N"/>
</dbReference>
<dbReference type="PANTHER" id="PTHR43864:SF2">
    <property type="entry name" value="PUR OPERON REPRESSOR"/>
    <property type="match status" value="1"/>
</dbReference>
<comment type="similarity">
    <text evidence="5">Belongs to the purine/pyrimidine phosphoribosyltransferase family. PurR subfamily.</text>
</comment>
<evidence type="ECO:0000256" key="1">
    <source>
        <dbReference type="ARBA" id="ARBA00011738"/>
    </source>
</evidence>
<dbReference type="Pfam" id="PF00156">
    <property type="entry name" value="Pribosyltran"/>
    <property type="match status" value="1"/>
</dbReference>
<dbReference type="EMBL" id="FQTU01000012">
    <property type="protein sequence ID" value="SHF03262.1"/>
    <property type="molecule type" value="Genomic_DNA"/>
</dbReference>
<dbReference type="GO" id="GO:0003677">
    <property type="term" value="F:DNA binding"/>
    <property type="evidence" value="ECO:0007669"/>
    <property type="project" value="UniProtKB-KW"/>
</dbReference>
<dbReference type="GO" id="GO:0045892">
    <property type="term" value="P:negative regulation of DNA-templated transcription"/>
    <property type="evidence" value="ECO:0007669"/>
    <property type="project" value="InterPro"/>
</dbReference>
<dbReference type="PANTHER" id="PTHR43864">
    <property type="entry name" value="HYPOXANTHINE/GUANINE PHOSPHORIBOSYLTRANSFERASE"/>
    <property type="match status" value="1"/>
</dbReference>
<evidence type="ECO:0000259" key="7">
    <source>
        <dbReference type="Pfam" id="PF09182"/>
    </source>
</evidence>
<evidence type="ECO:0000256" key="5">
    <source>
        <dbReference type="ARBA" id="ARBA00049656"/>
    </source>
</evidence>
<keyword evidence="3" id="KW-0238">DNA-binding</keyword>
<keyword evidence="2" id="KW-0805">Transcription regulation</keyword>
<protein>
    <submittedName>
        <fullName evidence="8">Purine operon repressor, PurR</fullName>
    </submittedName>
</protein>
<dbReference type="Proteomes" id="UP000184251">
    <property type="component" value="Unassembled WGS sequence"/>
</dbReference>
<dbReference type="InterPro" id="IPR000836">
    <property type="entry name" value="PRTase_dom"/>
</dbReference>
<dbReference type="OrthoDB" id="4213751at2"/>
<comment type="subunit">
    <text evidence="1">Homodimer.</text>
</comment>
<dbReference type="GO" id="GO:0045982">
    <property type="term" value="P:negative regulation of purine nucleobase metabolic process"/>
    <property type="evidence" value="ECO:0007669"/>
    <property type="project" value="InterPro"/>
</dbReference>
<dbReference type="InterPro" id="IPR036390">
    <property type="entry name" value="WH_DNA-bd_sf"/>
</dbReference>
<evidence type="ECO:0000256" key="3">
    <source>
        <dbReference type="ARBA" id="ARBA00023125"/>
    </source>
</evidence>
<dbReference type="RefSeq" id="WP_073271101.1">
    <property type="nucleotide sequence ID" value="NZ_FQTU01000012.1"/>
</dbReference>
<evidence type="ECO:0000313" key="8">
    <source>
        <dbReference type="EMBL" id="SHF03262.1"/>
    </source>
</evidence>
<sequence>MEKYKRNERIGAIIKILADNPNKVITYNFFSEKFSAAKSSISEDVLVVKKIIENLEMGKIETVAGAAGGVKYVPVMSIEDTEMFLEEVCRKLMDKERIIPGGFLYYTDIIYMPDIVDKLGRIIASRYLHEKIDYVVTMETKGIPVALMTAKYLNLPLVIVRRQSKVTEGTTVTINYVSGSSSKISTMSLSKRAMKKGAKVVVVDDFMKGGGTAMGIVNMMMEFEAEVKGISVLLAMKDPEKKLVEKFHPLLMIERLDPMDGEVNIYPFDRIKK</sequence>